<dbReference type="AlphaFoldDB" id="A0A0G9HEV6"/>
<proteinExistence type="predicted"/>
<accession>A0A0G9HEV6</accession>
<dbReference type="PATRIC" id="fig|1440763.5.peg.408"/>
<dbReference type="EMBL" id="CP017480">
    <property type="protein sequence ID" value="APG04727.1"/>
    <property type="molecule type" value="Genomic_DNA"/>
</dbReference>
<dbReference type="STRING" id="1440763.BJI69_13020"/>
<dbReference type="PANTHER" id="PTHR44227">
    <property type="match status" value="1"/>
</dbReference>
<gene>
    <name evidence="1" type="ORF">BJI69_13020</name>
</gene>
<dbReference type="PANTHER" id="PTHR44227:SF3">
    <property type="entry name" value="PROTEIN O-MANNOSYL-TRANSFERASE TMTC4"/>
    <property type="match status" value="1"/>
</dbReference>
<name>A0A0G9HEV6_9GAMM</name>
<sequence>MRLPTLRQIGALPAAWMALAVIATAMIYVLGLPGAFTFDDFPNIVDNTDLRVAHASVPSLISAALSSPSSDFKRPLASLSFALNILATGMNPVPMKITNIVIHLLNGVFVFLLTRRLLARNPLQPDLHESRTAILVSVAWMVLPINLTAVLYVVQRMESLANLFVLLGLYGYTVGRQRMLRSGDGRLTVTMSLVACTAFGLLAKETAVLTPLYAFLLEIFVFRWQTAATGGRLPRSRFVIALFIVILIIPGIAGAMWIGPALLRASTWAPREFTMSTRLMSEARIVFDYLAWTIFPSPGSLSFYHDDFRISTGLLAPVTTLISIAGLVSLVAAAVLVRKRAPLVGLGIAWMLACHTLTGTVIPLELIYEHRNYFASMGVMLALVTALRGRAMTTAAGSSDVTSPRSRGVANVILALAIFYWAALTAFTAYRWSTPVGLAEELAIRNPHSPRAQYELGRMYVIGSQYEPSSPFTPLVSGQLERAAVLPGASTLPEQALIFFAARMHRPIKDAWWDSMVAKLHAKSPTIEDESAITSLSSCSLSGTCALPADRIVQLYLAALAHPNPRARLLAGYADFAWRGLHDTPLAFRLSKAASAKEPREPAYHITVIREALALGDHAAVAEHMTALEALNVGGRLENSLAPLRIQVEENSEGAKELDEP</sequence>
<evidence type="ECO:0000313" key="2">
    <source>
        <dbReference type="Proteomes" id="UP000182987"/>
    </source>
</evidence>
<dbReference type="KEGG" id="lrz:BJI69_13020"/>
<dbReference type="RefSeq" id="WP_052767044.1">
    <property type="nucleotide sequence ID" value="NZ_CP017480.1"/>
</dbReference>
<organism evidence="1 2">
    <name type="scientific">Luteibacter rhizovicinus DSM 16549</name>
    <dbReference type="NCBI Taxonomy" id="1440763"/>
    <lineage>
        <taxon>Bacteria</taxon>
        <taxon>Pseudomonadati</taxon>
        <taxon>Pseudomonadota</taxon>
        <taxon>Gammaproteobacteria</taxon>
        <taxon>Lysobacterales</taxon>
        <taxon>Rhodanobacteraceae</taxon>
        <taxon>Luteibacter</taxon>
    </lineage>
</organism>
<dbReference type="InterPro" id="IPR052346">
    <property type="entry name" value="O-mannosyl-transferase_TMTC"/>
</dbReference>
<protein>
    <submittedName>
        <fullName evidence="1">Uncharacterized protein</fullName>
    </submittedName>
</protein>
<dbReference type="Proteomes" id="UP000182987">
    <property type="component" value="Chromosome"/>
</dbReference>
<keyword evidence="2" id="KW-1185">Reference proteome</keyword>
<evidence type="ECO:0000313" key="1">
    <source>
        <dbReference type="EMBL" id="APG04727.1"/>
    </source>
</evidence>
<reference evidence="2" key="1">
    <citation type="submission" date="2016-09" db="EMBL/GenBank/DDBJ databases">
        <authorList>
            <person name="Lysoe E."/>
        </authorList>
    </citation>
    <scope>NUCLEOTIDE SEQUENCE [LARGE SCALE GENOMIC DNA]</scope>
    <source>
        <strain evidence="2">LJ96T</strain>
    </source>
</reference>